<feature type="non-terminal residue" evidence="2">
    <location>
        <position position="1"/>
    </location>
</feature>
<evidence type="ECO:0000313" key="2">
    <source>
        <dbReference type="EMBL" id="THH12643.1"/>
    </source>
</evidence>
<sequence>YQLVAGGEELFQENGLLASADPKEQSPDSVSSEASVKEERREPHSPLVPSSSASASDFAFDPAYAASQLPSHGAVDYAAPSCAQSNLYLAPLTPLPSPTRVGDRSIKDEALVLASPYVFTEPSFSPHPNISTRRNCVSSLSLWAEGMQPLTVDVDRLSPTSRTSAPSPSRVCLNIKLSLAPLDALGSPTLYGFQSTVIFASPWHASAQCITRLYNADGCQQEEVGAFELLPSNLTGADQLVTALFPDSWLARCRWLTAGKLRIYIHLTSLPRLSLIVLFPWSVFHPEPRASGVQTRITQQIVVDNEDLGCIIYDLDRPLNAPPSAEFVGFNKECRARPAPISIPPSAPGALYSPATWSPHEPAPFVPRLDDASLFSTFAQPPIVEMGRRTALPRRIPLVRPVLVSRTFFRRSPCVPTAI</sequence>
<feature type="region of interest" description="Disordered" evidence="1">
    <location>
        <begin position="13"/>
        <end position="54"/>
    </location>
</feature>
<protein>
    <submittedName>
        <fullName evidence="2">Uncharacterized protein</fullName>
    </submittedName>
</protein>
<dbReference type="OrthoDB" id="10006572at2759"/>
<feature type="compositionally biased region" description="Basic and acidic residues" evidence="1">
    <location>
        <begin position="35"/>
        <end position="44"/>
    </location>
</feature>
<dbReference type="Proteomes" id="UP000310158">
    <property type="component" value="Unassembled WGS sequence"/>
</dbReference>
<gene>
    <name evidence="2" type="ORF">EW146_g7504</name>
</gene>
<evidence type="ECO:0000256" key="1">
    <source>
        <dbReference type="SAM" id="MobiDB-lite"/>
    </source>
</evidence>
<keyword evidence="3" id="KW-1185">Reference proteome</keyword>
<accession>A0A4V3XE80</accession>
<evidence type="ECO:0000313" key="3">
    <source>
        <dbReference type="Proteomes" id="UP000310158"/>
    </source>
</evidence>
<name>A0A4V3XE80_9AGAM</name>
<comment type="caution">
    <text evidence="2">The sequence shown here is derived from an EMBL/GenBank/DDBJ whole genome shotgun (WGS) entry which is preliminary data.</text>
</comment>
<dbReference type="AlphaFoldDB" id="A0A4V3XE80"/>
<reference evidence="2 3" key="1">
    <citation type="submission" date="2019-02" db="EMBL/GenBank/DDBJ databases">
        <title>Genome sequencing of the rare red list fungi Bondarzewia mesenterica.</title>
        <authorList>
            <person name="Buettner E."/>
            <person name="Kellner H."/>
        </authorList>
    </citation>
    <scope>NUCLEOTIDE SEQUENCE [LARGE SCALE GENOMIC DNA]</scope>
    <source>
        <strain evidence="2 3">DSM 108281</strain>
    </source>
</reference>
<proteinExistence type="predicted"/>
<dbReference type="EMBL" id="SGPL01000437">
    <property type="protein sequence ID" value="THH12643.1"/>
    <property type="molecule type" value="Genomic_DNA"/>
</dbReference>
<organism evidence="2 3">
    <name type="scientific">Bondarzewia mesenterica</name>
    <dbReference type="NCBI Taxonomy" id="1095465"/>
    <lineage>
        <taxon>Eukaryota</taxon>
        <taxon>Fungi</taxon>
        <taxon>Dikarya</taxon>
        <taxon>Basidiomycota</taxon>
        <taxon>Agaricomycotina</taxon>
        <taxon>Agaricomycetes</taxon>
        <taxon>Russulales</taxon>
        <taxon>Bondarzewiaceae</taxon>
        <taxon>Bondarzewia</taxon>
    </lineage>
</organism>